<comment type="similarity">
    <text evidence="1">Belongs to the eukaryotic ribosomal protein P1/P2 family.</text>
</comment>
<dbReference type="AlphaFoldDB" id="A0A1V9ZZZ8"/>
<feature type="non-terminal residue" evidence="4">
    <location>
        <position position="316"/>
    </location>
</feature>
<evidence type="ECO:0000313" key="4">
    <source>
        <dbReference type="EMBL" id="OQS03577.1"/>
    </source>
</evidence>
<dbReference type="Gene3D" id="1.10.10.1410">
    <property type="match status" value="1"/>
</dbReference>
<dbReference type="GO" id="GO:0005840">
    <property type="term" value="C:ribosome"/>
    <property type="evidence" value="ECO:0007669"/>
    <property type="project" value="UniProtKB-KW"/>
</dbReference>
<evidence type="ECO:0000313" key="5">
    <source>
        <dbReference type="Proteomes" id="UP000243217"/>
    </source>
</evidence>
<protein>
    <submittedName>
        <fullName evidence="4">Uncharacterized protein</fullName>
    </submittedName>
</protein>
<evidence type="ECO:0000256" key="3">
    <source>
        <dbReference type="ARBA" id="ARBA00023274"/>
    </source>
</evidence>
<reference evidence="4 5" key="1">
    <citation type="journal article" date="2014" name="Genome Biol. Evol.">
        <title>The secreted proteins of Achlya hypogyna and Thraustotheca clavata identify the ancestral oomycete secretome and reveal gene acquisitions by horizontal gene transfer.</title>
        <authorList>
            <person name="Misner I."/>
            <person name="Blouin N."/>
            <person name="Leonard G."/>
            <person name="Richards T.A."/>
            <person name="Lane C.E."/>
        </authorList>
    </citation>
    <scope>NUCLEOTIDE SEQUENCE [LARGE SCALE GENOMIC DNA]</scope>
    <source>
        <strain evidence="4 5">ATCC 34112</strain>
    </source>
</reference>
<sequence>MSIAELSATQKEELATSVAVLLLTDAEVEVSADNINAALKASKNKFLILFIKQAKVTQLDKLTFGVMMRRWTIAILVFMSVHAADIKIKRKVRPVREPVALREPAAFRTGVLDEKTEPVTKYASINNDMGDIALNYFHNITHTSTIKKTLLGRIYSVLRRLLWKGYEVDEITLKYHAMIFDDGDICPHDKSKRYSVRLELNRQEYEGMREYIQTVETTSIPCQYKMKLDFHCPPERMLVPPDGYDHIVSWYEDPASPKVMCKSIKCDYTFIQDQFDAVSQAIQQLQLQIEQGNNSTDIFIDSTLLSATSILSASNQ</sequence>
<dbReference type="EMBL" id="JNBS01000839">
    <property type="protein sequence ID" value="OQS03577.1"/>
    <property type="molecule type" value="Genomic_DNA"/>
</dbReference>
<dbReference type="Proteomes" id="UP000243217">
    <property type="component" value="Unassembled WGS sequence"/>
</dbReference>
<keyword evidence="5" id="KW-1185">Reference proteome</keyword>
<proteinExistence type="inferred from homology"/>
<dbReference type="GO" id="GO:1990904">
    <property type="term" value="C:ribonucleoprotein complex"/>
    <property type="evidence" value="ECO:0007669"/>
    <property type="project" value="UniProtKB-KW"/>
</dbReference>
<keyword evidence="2" id="KW-0689">Ribosomal protein</keyword>
<evidence type="ECO:0000256" key="1">
    <source>
        <dbReference type="ARBA" id="ARBA00005436"/>
    </source>
</evidence>
<comment type="caution">
    <text evidence="4">The sequence shown here is derived from an EMBL/GenBank/DDBJ whole genome shotgun (WGS) entry which is preliminary data.</text>
</comment>
<gene>
    <name evidence="4" type="ORF">THRCLA_04111</name>
</gene>
<accession>A0A1V9ZZZ8</accession>
<organism evidence="4 5">
    <name type="scientific">Thraustotheca clavata</name>
    <dbReference type="NCBI Taxonomy" id="74557"/>
    <lineage>
        <taxon>Eukaryota</taxon>
        <taxon>Sar</taxon>
        <taxon>Stramenopiles</taxon>
        <taxon>Oomycota</taxon>
        <taxon>Saprolegniomycetes</taxon>
        <taxon>Saprolegniales</taxon>
        <taxon>Achlyaceae</taxon>
        <taxon>Thraustotheca</taxon>
    </lineage>
</organism>
<keyword evidence="3" id="KW-0687">Ribonucleoprotein</keyword>
<dbReference type="OrthoDB" id="166809at2759"/>
<dbReference type="InterPro" id="IPR038716">
    <property type="entry name" value="P1/P2_N_sf"/>
</dbReference>
<name>A0A1V9ZZZ8_9STRA</name>
<evidence type="ECO:0000256" key="2">
    <source>
        <dbReference type="ARBA" id="ARBA00022980"/>
    </source>
</evidence>